<accession>A0AAV7BFE0</accession>
<keyword evidence="5 6" id="KW-0408">Iron</keyword>
<protein>
    <recommendedName>
        <fullName evidence="10">Cytochrome P450</fullName>
    </recommendedName>
</protein>
<evidence type="ECO:0000256" key="6">
    <source>
        <dbReference type="PIRSR" id="PIRSR602401-1"/>
    </source>
</evidence>
<dbReference type="GO" id="GO:0006805">
    <property type="term" value="P:xenobiotic metabolic process"/>
    <property type="evidence" value="ECO:0007669"/>
    <property type="project" value="TreeGrafter"/>
</dbReference>
<dbReference type="AlphaFoldDB" id="A0AAV7BFE0"/>
<name>A0AAV7BFE0_ENGPU</name>
<dbReference type="PANTHER" id="PTHR24300:SF377">
    <property type="entry name" value="CYTOCHROME P450 2G1"/>
    <property type="match status" value="1"/>
</dbReference>
<dbReference type="GO" id="GO:0005506">
    <property type="term" value="F:iron ion binding"/>
    <property type="evidence" value="ECO:0007669"/>
    <property type="project" value="InterPro"/>
</dbReference>
<evidence type="ECO:0000256" key="4">
    <source>
        <dbReference type="ARBA" id="ARBA00022723"/>
    </source>
</evidence>
<keyword evidence="3 6" id="KW-0349">Heme</keyword>
<dbReference type="Proteomes" id="UP000824782">
    <property type="component" value="Unassembled WGS sequence"/>
</dbReference>
<keyword evidence="7" id="KW-0503">Monooxygenase</keyword>
<comment type="cofactor">
    <cofactor evidence="1 6">
        <name>heme</name>
        <dbReference type="ChEBI" id="CHEBI:30413"/>
    </cofactor>
</comment>
<dbReference type="InterPro" id="IPR017972">
    <property type="entry name" value="Cyt_P450_CS"/>
</dbReference>
<dbReference type="InterPro" id="IPR050182">
    <property type="entry name" value="Cytochrome_P450_fam2"/>
</dbReference>
<dbReference type="GO" id="GO:0008392">
    <property type="term" value="F:arachidonate epoxygenase activity"/>
    <property type="evidence" value="ECO:0007669"/>
    <property type="project" value="TreeGrafter"/>
</dbReference>
<comment type="similarity">
    <text evidence="2 7">Belongs to the cytochrome P450 family.</text>
</comment>
<evidence type="ECO:0008006" key="10">
    <source>
        <dbReference type="Google" id="ProtNLM"/>
    </source>
</evidence>
<dbReference type="InterPro" id="IPR002401">
    <property type="entry name" value="Cyt_P450_E_grp-I"/>
</dbReference>
<keyword evidence="9" id="KW-1185">Reference proteome</keyword>
<dbReference type="InterPro" id="IPR001128">
    <property type="entry name" value="Cyt_P450"/>
</dbReference>
<dbReference type="SUPFAM" id="SSF48264">
    <property type="entry name" value="Cytochrome P450"/>
    <property type="match status" value="1"/>
</dbReference>
<evidence type="ECO:0000256" key="3">
    <source>
        <dbReference type="ARBA" id="ARBA00022617"/>
    </source>
</evidence>
<keyword evidence="7" id="KW-0560">Oxidoreductase</keyword>
<evidence type="ECO:0000256" key="7">
    <source>
        <dbReference type="RuleBase" id="RU000461"/>
    </source>
</evidence>
<dbReference type="EMBL" id="WNYA01000005">
    <property type="protein sequence ID" value="KAG8571331.1"/>
    <property type="molecule type" value="Genomic_DNA"/>
</dbReference>
<evidence type="ECO:0000313" key="9">
    <source>
        <dbReference type="Proteomes" id="UP000824782"/>
    </source>
</evidence>
<dbReference type="PROSITE" id="PS00086">
    <property type="entry name" value="CYTOCHROME_P450"/>
    <property type="match status" value="1"/>
</dbReference>
<reference evidence="8" key="1">
    <citation type="thesis" date="2020" institute="ProQuest LLC" country="789 East Eisenhower Parkway, Ann Arbor, MI, USA">
        <title>Comparative Genomics and Chromosome Evolution.</title>
        <authorList>
            <person name="Mudd A.B."/>
        </authorList>
    </citation>
    <scope>NUCLEOTIDE SEQUENCE</scope>
    <source>
        <strain evidence="8">237g6f4</strain>
        <tissue evidence="8">Blood</tissue>
    </source>
</reference>
<organism evidence="8 9">
    <name type="scientific">Engystomops pustulosus</name>
    <name type="common">Tungara frog</name>
    <name type="synonym">Physalaemus pustulosus</name>
    <dbReference type="NCBI Taxonomy" id="76066"/>
    <lineage>
        <taxon>Eukaryota</taxon>
        <taxon>Metazoa</taxon>
        <taxon>Chordata</taxon>
        <taxon>Craniata</taxon>
        <taxon>Vertebrata</taxon>
        <taxon>Euteleostomi</taxon>
        <taxon>Amphibia</taxon>
        <taxon>Batrachia</taxon>
        <taxon>Anura</taxon>
        <taxon>Neobatrachia</taxon>
        <taxon>Hyloidea</taxon>
        <taxon>Leptodactylidae</taxon>
        <taxon>Leiuperinae</taxon>
        <taxon>Engystomops</taxon>
    </lineage>
</organism>
<feature type="binding site" description="axial binding residue" evidence="6">
    <location>
        <position position="37"/>
    </location>
    <ligand>
        <name>heme</name>
        <dbReference type="ChEBI" id="CHEBI:30413"/>
    </ligand>
    <ligandPart>
        <name>Fe</name>
        <dbReference type="ChEBI" id="CHEBI:18248"/>
    </ligandPart>
</feature>
<evidence type="ECO:0000313" key="8">
    <source>
        <dbReference type="EMBL" id="KAG8571331.1"/>
    </source>
</evidence>
<dbReference type="Pfam" id="PF00067">
    <property type="entry name" value="p450"/>
    <property type="match status" value="1"/>
</dbReference>
<evidence type="ECO:0000256" key="5">
    <source>
        <dbReference type="ARBA" id="ARBA00023004"/>
    </source>
</evidence>
<dbReference type="GO" id="GO:0020037">
    <property type="term" value="F:heme binding"/>
    <property type="evidence" value="ECO:0007669"/>
    <property type="project" value="InterPro"/>
</dbReference>
<dbReference type="Gene3D" id="1.10.630.10">
    <property type="entry name" value="Cytochrome P450"/>
    <property type="match status" value="1"/>
</dbReference>
<dbReference type="GO" id="GO:0005737">
    <property type="term" value="C:cytoplasm"/>
    <property type="evidence" value="ECO:0007669"/>
    <property type="project" value="TreeGrafter"/>
</dbReference>
<dbReference type="GO" id="GO:0016712">
    <property type="term" value="F:oxidoreductase activity, acting on paired donors, with incorporation or reduction of molecular oxygen, reduced flavin or flavoprotein as one donor, and incorporation of one atom of oxygen"/>
    <property type="evidence" value="ECO:0007669"/>
    <property type="project" value="TreeGrafter"/>
</dbReference>
<dbReference type="PRINTS" id="PR00463">
    <property type="entry name" value="EP450I"/>
</dbReference>
<proteinExistence type="inferred from homology"/>
<comment type="caution">
    <text evidence="8">The sequence shown here is derived from an EMBL/GenBank/DDBJ whole genome shotgun (WGS) entry which is preliminary data.</text>
</comment>
<dbReference type="PANTHER" id="PTHR24300">
    <property type="entry name" value="CYTOCHROME P450 508A4-RELATED"/>
    <property type="match status" value="1"/>
</dbReference>
<evidence type="ECO:0000256" key="2">
    <source>
        <dbReference type="ARBA" id="ARBA00010617"/>
    </source>
</evidence>
<keyword evidence="4 6" id="KW-0479">Metal-binding</keyword>
<gene>
    <name evidence="8" type="ORF">GDO81_011598</name>
</gene>
<dbReference type="GO" id="GO:0019373">
    <property type="term" value="P:epoxygenase P450 pathway"/>
    <property type="evidence" value="ECO:0007669"/>
    <property type="project" value="TreeGrafter"/>
</dbReference>
<evidence type="ECO:0000256" key="1">
    <source>
        <dbReference type="ARBA" id="ARBA00001971"/>
    </source>
</evidence>
<dbReference type="InterPro" id="IPR036396">
    <property type="entry name" value="Cyt_P450_sf"/>
</dbReference>
<sequence length="92" mass="10563">MYFATPDKFNPNHFLDSEGNFKRNEAFAPFSLGKRSCLGEGLARMELFLFLTSILQNFELTSETQFTDSDIYPRMTGFANVPISYQLSFVSR</sequence>